<dbReference type="InParanoid" id="G4ZJ52"/>
<comment type="function">
    <text evidence="5">Effector that suppresses plant defense responses during pathogen infection.</text>
</comment>
<dbReference type="EMBL" id="JH159154">
    <property type="protein sequence ID" value="EGZ17299.1"/>
    <property type="molecule type" value="Genomic_DNA"/>
</dbReference>
<evidence type="ECO:0000313" key="7">
    <source>
        <dbReference type="EMBL" id="EGZ17299.1"/>
    </source>
</evidence>
<keyword evidence="4 5" id="KW-0732">Signal</keyword>
<evidence type="ECO:0000256" key="6">
    <source>
        <dbReference type="SAM" id="MobiDB-lite"/>
    </source>
</evidence>
<dbReference type="Pfam" id="PF16810">
    <property type="entry name" value="RXLR"/>
    <property type="match status" value="1"/>
</dbReference>
<keyword evidence="3 5" id="KW-0964">Secreted</keyword>
<feature type="chain" id="PRO_5003472138" description="RxLR effector protein" evidence="5">
    <location>
        <begin position="24"/>
        <end position="138"/>
    </location>
</feature>
<comment type="domain">
    <text evidence="5">The RxLR-dEER motif acts to carry the protein into the host cell cytoplasm through binding to cell surface phosphatidylinositol-3-phosphate.</text>
</comment>
<dbReference type="GeneID" id="20646261"/>
<sequence>MRAYNAFLVTTVVLLTTSNFVSAGTNAQGTKSGQRHLRSDDKNDADAASVHEDRDGLFSLPEELEELVETHHHIREIFTRWCLEKKEPKEAEEEAKSEKEAKYAKLYKLYMNNAAGDKDRRKLEVKGLECNLLKNKES</sequence>
<evidence type="ECO:0000256" key="1">
    <source>
        <dbReference type="ARBA" id="ARBA00004613"/>
    </source>
</evidence>
<feature type="signal peptide" evidence="5">
    <location>
        <begin position="1"/>
        <end position="23"/>
    </location>
</feature>
<accession>G4ZJ52</accession>
<name>G4ZJ52_PHYSP</name>
<organism evidence="7 8">
    <name type="scientific">Phytophthora sojae (strain P6497)</name>
    <name type="common">Soybean stem and root rot agent</name>
    <name type="synonym">Phytophthora megasperma f. sp. glycines</name>
    <dbReference type="NCBI Taxonomy" id="1094619"/>
    <lineage>
        <taxon>Eukaryota</taxon>
        <taxon>Sar</taxon>
        <taxon>Stramenopiles</taxon>
        <taxon>Oomycota</taxon>
        <taxon>Peronosporomycetes</taxon>
        <taxon>Peronosporales</taxon>
        <taxon>Peronosporaceae</taxon>
        <taxon>Phytophthora</taxon>
    </lineage>
</organism>
<dbReference type="KEGG" id="psoj:PHYSODRAFT_331291"/>
<evidence type="ECO:0000313" key="8">
    <source>
        <dbReference type="Proteomes" id="UP000002640"/>
    </source>
</evidence>
<comment type="subcellular location">
    <subcellularLocation>
        <location evidence="1 5">Secreted</location>
    </subcellularLocation>
</comment>
<dbReference type="AlphaFoldDB" id="G4ZJ52"/>
<dbReference type="InterPro" id="IPR031825">
    <property type="entry name" value="RXLR"/>
</dbReference>
<evidence type="ECO:0000256" key="3">
    <source>
        <dbReference type="ARBA" id="ARBA00022525"/>
    </source>
</evidence>
<proteinExistence type="inferred from homology"/>
<dbReference type="Proteomes" id="UP000002640">
    <property type="component" value="Unassembled WGS sequence"/>
</dbReference>
<reference evidence="7 8" key="1">
    <citation type="journal article" date="2006" name="Science">
        <title>Phytophthora genome sequences uncover evolutionary origins and mechanisms of pathogenesis.</title>
        <authorList>
            <person name="Tyler B.M."/>
            <person name="Tripathy S."/>
            <person name="Zhang X."/>
            <person name="Dehal P."/>
            <person name="Jiang R.H."/>
            <person name="Aerts A."/>
            <person name="Arredondo F.D."/>
            <person name="Baxter L."/>
            <person name="Bensasson D."/>
            <person name="Beynon J.L."/>
            <person name="Chapman J."/>
            <person name="Damasceno C.M."/>
            <person name="Dorrance A.E."/>
            <person name="Dou D."/>
            <person name="Dickerman A.W."/>
            <person name="Dubchak I.L."/>
            <person name="Garbelotto M."/>
            <person name="Gijzen M."/>
            <person name="Gordon S.G."/>
            <person name="Govers F."/>
            <person name="Grunwald N.J."/>
            <person name="Huang W."/>
            <person name="Ivors K.L."/>
            <person name="Jones R.W."/>
            <person name="Kamoun S."/>
            <person name="Krampis K."/>
            <person name="Lamour K.H."/>
            <person name="Lee M.K."/>
            <person name="McDonald W.H."/>
            <person name="Medina M."/>
            <person name="Meijer H.J."/>
            <person name="Nordberg E.K."/>
            <person name="Maclean D.J."/>
            <person name="Ospina-Giraldo M.D."/>
            <person name="Morris P.F."/>
            <person name="Phuntumart V."/>
            <person name="Putnam N.H."/>
            <person name="Rash S."/>
            <person name="Rose J.K."/>
            <person name="Sakihama Y."/>
            <person name="Salamov A.A."/>
            <person name="Savidor A."/>
            <person name="Scheuring C.F."/>
            <person name="Smith B.M."/>
            <person name="Sobral B.W."/>
            <person name="Terry A."/>
            <person name="Torto-Alalibo T.A."/>
            <person name="Win J."/>
            <person name="Xu Z."/>
            <person name="Zhang H."/>
            <person name="Grigoriev I.V."/>
            <person name="Rokhsar D.S."/>
            <person name="Boore J.L."/>
        </authorList>
    </citation>
    <scope>NUCLEOTIDE SEQUENCE [LARGE SCALE GENOMIC DNA]</scope>
    <source>
        <strain evidence="7 8">P6497</strain>
    </source>
</reference>
<feature type="region of interest" description="Disordered" evidence="6">
    <location>
        <begin position="25"/>
        <end position="49"/>
    </location>
</feature>
<evidence type="ECO:0000256" key="4">
    <source>
        <dbReference type="ARBA" id="ARBA00022729"/>
    </source>
</evidence>
<comment type="similarity">
    <text evidence="2 5">Belongs to the RxLR effector family.</text>
</comment>
<dbReference type="RefSeq" id="XP_009526357.1">
    <property type="nucleotide sequence ID" value="XM_009528062.1"/>
</dbReference>
<evidence type="ECO:0000256" key="2">
    <source>
        <dbReference type="ARBA" id="ARBA00010400"/>
    </source>
</evidence>
<keyword evidence="8" id="KW-1185">Reference proteome</keyword>
<gene>
    <name evidence="7" type="ORF">PHYSODRAFT_331291</name>
</gene>
<feature type="compositionally biased region" description="Basic and acidic residues" evidence="6">
    <location>
        <begin position="37"/>
        <end position="49"/>
    </location>
</feature>
<protein>
    <recommendedName>
        <fullName evidence="5">RxLR effector protein</fullName>
    </recommendedName>
</protein>
<evidence type="ECO:0000256" key="5">
    <source>
        <dbReference type="RuleBase" id="RU367124"/>
    </source>
</evidence>